<gene>
    <name evidence="2" type="ORF">TSOC_001407</name>
</gene>
<sequence length="96" mass="9805">MAPRASSSPHGRAQPPTNQRWPAVAERAGPVGVGVRGAEGCSSANSAASCRSTAAVSGPTARSASSRATDCRKVACSTWRAVCRHSTLLSPSHVTF</sequence>
<reference evidence="2 3" key="1">
    <citation type="journal article" date="2017" name="Mol. Biol. Evol.">
        <title>The 4-celled Tetrabaena socialis nuclear genome reveals the essential components for genetic control of cell number at the origin of multicellularity in the volvocine lineage.</title>
        <authorList>
            <person name="Featherston J."/>
            <person name="Arakaki Y."/>
            <person name="Hanschen E.R."/>
            <person name="Ferris P.J."/>
            <person name="Michod R.E."/>
            <person name="Olson B.J.S.C."/>
            <person name="Nozaki H."/>
            <person name="Durand P.M."/>
        </authorList>
    </citation>
    <scope>NUCLEOTIDE SEQUENCE [LARGE SCALE GENOMIC DNA]</scope>
    <source>
        <strain evidence="2 3">NIES-571</strain>
    </source>
</reference>
<evidence type="ECO:0000313" key="3">
    <source>
        <dbReference type="Proteomes" id="UP000236333"/>
    </source>
</evidence>
<feature type="compositionally biased region" description="Polar residues" evidence="1">
    <location>
        <begin position="1"/>
        <end position="20"/>
    </location>
</feature>
<accession>A0A2J8AGU5</accession>
<evidence type="ECO:0000313" key="2">
    <source>
        <dbReference type="EMBL" id="PNH11731.1"/>
    </source>
</evidence>
<organism evidence="2 3">
    <name type="scientific">Tetrabaena socialis</name>
    <dbReference type="NCBI Taxonomy" id="47790"/>
    <lineage>
        <taxon>Eukaryota</taxon>
        <taxon>Viridiplantae</taxon>
        <taxon>Chlorophyta</taxon>
        <taxon>core chlorophytes</taxon>
        <taxon>Chlorophyceae</taxon>
        <taxon>CS clade</taxon>
        <taxon>Chlamydomonadales</taxon>
        <taxon>Tetrabaenaceae</taxon>
        <taxon>Tetrabaena</taxon>
    </lineage>
</organism>
<proteinExistence type="predicted"/>
<dbReference type="EMBL" id="PGGS01000023">
    <property type="protein sequence ID" value="PNH11731.1"/>
    <property type="molecule type" value="Genomic_DNA"/>
</dbReference>
<name>A0A2J8AGU5_9CHLO</name>
<keyword evidence="3" id="KW-1185">Reference proteome</keyword>
<dbReference type="AlphaFoldDB" id="A0A2J8AGU5"/>
<protein>
    <submittedName>
        <fullName evidence="2">Uncharacterized protein</fullName>
    </submittedName>
</protein>
<feature type="region of interest" description="Disordered" evidence="1">
    <location>
        <begin position="1"/>
        <end position="23"/>
    </location>
</feature>
<comment type="caution">
    <text evidence="2">The sequence shown here is derived from an EMBL/GenBank/DDBJ whole genome shotgun (WGS) entry which is preliminary data.</text>
</comment>
<dbReference type="Proteomes" id="UP000236333">
    <property type="component" value="Unassembled WGS sequence"/>
</dbReference>
<evidence type="ECO:0000256" key="1">
    <source>
        <dbReference type="SAM" id="MobiDB-lite"/>
    </source>
</evidence>